<reference evidence="1" key="1">
    <citation type="submission" date="2021-01" db="EMBL/GenBank/DDBJ databases">
        <authorList>
            <consortium name="Genoscope - CEA"/>
            <person name="William W."/>
        </authorList>
    </citation>
    <scope>NUCLEOTIDE SEQUENCE</scope>
</reference>
<proteinExistence type="predicted"/>
<evidence type="ECO:0000313" key="2">
    <source>
        <dbReference type="Proteomes" id="UP000692954"/>
    </source>
</evidence>
<sequence>MSDLISKAAVSNFQDQKTEYYLPIINHNSHEFRQPYNKVQSNKTIKSKSQHPIQNIIAISSYQFPQNTTLKYSFEQSNSLQDNDSIQHFIQMNKTIDEKQFSNDMININQLIQEKKKELITDNKYFLKEISRIRYNFQMEAQIRNKLQKDRQSTTSSQDKYEKCWNETLKEINKDSQDYNQVIDSLCNNNEEQIKKVKKPKPLRSQMYSKIREQENQYFKQHSQSLIKLMKQRSIQIVDEVSTQIEQMQLLKKEQLNQTSKERQEGKQDIIKSLRYKEQRQLLKLLKNKQSNYHHQITKKIIEQSDDAINSFSKYNKKRSKSFNYVLPLIDFKQDKQIIQTIVEQQNQNNLKFLEKPQYKRNDLIMKSLN</sequence>
<protein>
    <submittedName>
        <fullName evidence="1">Uncharacterized protein</fullName>
    </submittedName>
</protein>
<accession>A0A8S1KVS5</accession>
<keyword evidence="2" id="KW-1185">Reference proteome</keyword>
<evidence type="ECO:0000313" key="1">
    <source>
        <dbReference type="EMBL" id="CAD8057663.1"/>
    </source>
</evidence>
<organism evidence="1 2">
    <name type="scientific">Paramecium sonneborni</name>
    <dbReference type="NCBI Taxonomy" id="65129"/>
    <lineage>
        <taxon>Eukaryota</taxon>
        <taxon>Sar</taxon>
        <taxon>Alveolata</taxon>
        <taxon>Ciliophora</taxon>
        <taxon>Intramacronucleata</taxon>
        <taxon>Oligohymenophorea</taxon>
        <taxon>Peniculida</taxon>
        <taxon>Parameciidae</taxon>
        <taxon>Paramecium</taxon>
    </lineage>
</organism>
<dbReference type="EMBL" id="CAJJDN010000011">
    <property type="protein sequence ID" value="CAD8057663.1"/>
    <property type="molecule type" value="Genomic_DNA"/>
</dbReference>
<gene>
    <name evidence="1" type="ORF">PSON_ATCC_30995.1.T0110330</name>
</gene>
<comment type="caution">
    <text evidence="1">The sequence shown here is derived from an EMBL/GenBank/DDBJ whole genome shotgun (WGS) entry which is preliminary data.</text>
</comment>
<dbReference type="OrthoDB" id="304191at2759"/>
<dbReference type="AlphaFoldDB" id="A0A8S1KVS5"/>
<name>A0A8S1KVS5_9CILI</name>
<dbReference type="Proteomes" id="UP000692954">
    <property type="component" value="Unassembled WGS sequence"/>
</dbReference>